<dbReference type="GeneTree" id="ENSGT00390000009366"/>
<dbReference type="Pfam" id="PF25818">
    <property type="entry name" value="MTRES1_C"/>
    <property type="match status" value="1"/>
</dbReference>
<keyword evidence="2" id="KW-0472">Membrane</keyword>
<evidence type="ECO:0000313" key="5">
    <source>
        <dbReference type="Proteomes" id="UP000694546"/>
    </source>
</evidence>
<keyword evidence="2" id="KW-1133">Transmembrane helix</keyword>
<evidence type="ECO:0000313" key="4">
    <source>
        <dbReference type="Ensembl" id="ENSGMOP00000061305.1"/>
    </source>
</evidence>
<feature type="compositionally biased region" description="Acidic residues" evidence="1">
    <location>
        <begin position="129"/>
        <end position="150"/>
    </location>
</feature>
<dbReference type="OMA" id="SLFCSCQ"/>
<evidence type="ECO:0000256" key="1">
    <source>
        <dbReference type="SAM" id="MobiDB-lite"/>
    </source>
</evidence>
<dbReference type="GO" id="GO:0003723">
    <property type="term" value="F:RNA binding"/>
    <property type="evidence" value="ECO:0007669"/>
    <property type="project" value="TreeGrafter"/>
</dbReference>
<evidence type="ECO:0000256" key="2">
    <source>
        <dbReference type="SAM" id="Phobius"/>
    </source>
</evidence>
<dbReference type="GO" id="GO:1903108">
    <property type="term" value="P:regulation of mitochondrial transcription"/>
    <property type="evidence" value="ECO:0007669"/>
    <property type="project" value="TreeGrafter"/>
</dbReference>
<feature type="region of interest" description="Disordered" evidence="1">
    <location>
        <begin position="126"/>
        <end position="153"/>
    </location>
</feature>
<sequence length="265" mass="30724">MGHYVVIVFLVTYIVQYIVYWVSGQRKCTPYPVIVSQVFNMQGLLVEALALRQLGRLNPRQLLTPGYGFKQTTWCPRIMYTRQLWGSSVCFTLGSHRPVVRGRDSVRNWSLHQLRFKSNKKKGLAKVLEEEEEERDTEDTDSEDEIEEDPNLPKDYKDLEKFVQSYRYDVILKSGLDMARNKIEDAFYNNKLRLNGQKLIKKSKSVKVGDTLDMVVSESGEGNTVTLMRVILKKELGESNDGEKYKVALRRWKSLELSKDEAFKP</sequence>
<reference evidence="4" key="2">
    <citation type="submission" date="2025-09" db="UniProtKB">
        <authorList>
            <consortium name="Ensembl"/>
        </authorList>
    </citation>
    <scope>IDENTIFICATION</scope>
</reference>
<reference evidence="4" key="1">
    <citation type="submission" date="2025-08" db="UniProtKB">
        <authorList>
            <consortium name="Ensembl"/>
        </authorList>
    </citation>
    <scope>IDENTIFICATION</scope>
</reference>
<dbReference type="Ensembl" id="ENSGMOT00000032107.1">
    <property type="protein sequence ID" value="ENSGMOP00000061305.1"/>
    <property type="gene ID" value="ENSGMOG00000017626.2"/>
</dbReference>
<name>A0A8C5FTZ0_GADMO</name>
<feature type="domain" description="Mitochondrial transcription rescue factor 1 C-terminal" evidence="3">
    <location>
        <begin position="157"/>
        <end position="259"/>
    </location>
</feature>
<dbReference type="GO" id="GO:0005739">
    <property type="term" value="C:mitochondrion"/>
    <property type="evidence" value="ECO:0007669"/>
    <property type="project" value="TreeGrafter"/>
</dbReference>
<dbReference type="PANTHER" id="PTHR13633:SF3">
    <property type="entry name" value="MITOCHONDRIAL TRANSCRIPTION RESCUE FACTOR 1"/>
    <property type="match status" value="1"/>
</dbReference>
<dbReference type="PANTHER" id="PTHR13633">
    <property type="entry name" value="MITOCHONDRIAL TRANSCRIPTION RESCUE FACTOR 1"/>
    <property type="match status" value="1"/>
</dbReference>
<dbReference type="AlphaFoldDB" id="A0A8C5FTZ0"/>
<dbReference type="InterPro" id="IPR057896">
    <property type="entry name" value="MTRES1_C"/>
</dbReference>
<proteinExistence type="predicted"/>
<protein>
    <submittedName>
        <fullName evidence="4">Mitochondrial transcription rescue factor 1</fullName>
    </submittedName>
</protein>
<gene>
    <name evidence="4" type="primary">MTRES1</name>
</gene>
<keyword evidence="5" id="KW-1185">Reference proteome</keyword>
<evidence type="ECO:0000259" key="3">
    <source>
        <dbReference type="Pfam" id="PF25818"/>
    </source>
</evidence>
<accession>A0A8C5FTZ0</accession>
<organism evidence="4 5">
    <name type="scientific">Gadus morhua</name>
    <name type="common">Atlantic cod</name>
    <dbReference type="NCBI Taxonomy" id="8049"/>
    <lineage>
        <taxon>Eukaryota</taxon>
        <taxon>Metazoa</taxon>
        <taxon>Chordata</taxon>
        <taxon>Craniata</taxon>
        <taxon>Vertebrata</taxon>
        <taxon>Euteleostomi</taxon>
        <taxon>Actinopterygii</taxon>
        <taxon>Neopterygii</taxon>
        <taxon>Teleostei</taxon>
        <taxon>Neoteleostei</taxon>
        <taxon>Acanthomorphata</taxon>
        <taxon>Zeiogadaria</taxon>
        <taxon>Gadariae</taxon>
        <taxon>Gadiformes</taxon>
        <taxon>Gadoidei</taxon>
        <taxon>Gadidae</taxon>
        <taxon>Gadus</taxon>
    </lineage>
</organism>
<feature type="transmembrane region" description="Helical" evidence="2">
    <location>
        <begin position="6"/>
        <end position="23"/>
    </location>
</feature>
<keyword evidence="2" id="KW-0812">Transmembrane</keyword>
<dbReference type="Proteomes" id="UP000694546">
    <property type="component" value="Chromosome 5"/>
</dbReference>